<evidence type="ECO:0000259" key="2">
    <source>
        <dbReference type="Pfam" id="PF02714"/>
    </source>
</evidence>
<name>A0ABQ9ESB0_TEGGR</name>
<evidence type="ECO:0000313" key="5">
    <source>
        <dbReference type="Proteomes" id="UP001217089"/>
    </source>
</evidence>
<comment type="caution">
    <text evidence="4">The sequence shown here is derived from an EMBL/GenBank/DDBJ whole genome shotgun (WGS) entry which is preliminary data.</text>
</comment>
<evidence type="ECO:0000259" key="3">
    <source>
        <dbReference type="Pfam" id="PF14703"/>
    </source>
</evidence>
<dbReference type="Proteomes" id="UP001217089">
    <property type="component" value="Unassembled WGS sequence"/>
</dbReference>
<dbReference type="PANTHER" id="PTHR13018">
    <property type="entry name" value="PROBABLE MEMBRANE PROTEIN DUF221-RELATED"/>
    <property type="match status" value="1"/>
</dbReference>
<feature type="transmembrane region" description="Helical" evidence="1">
    <location>
        <begin position="169"/>
        <end position="192"/>
    </location>
</feature>
<keyword evidence="1" id="KW-1133">Transmembrane helix</keyword>
<feature type="transmembrane region" description="Helical" evidence="1">
    <location>
        <begin position="213"/>
        <end position="240"/>
    </location>
</feature>
<keyword evidence="1" id="KW-0472">Membrane</keyword>
<feature type="transmembrane region" description="Helical" evidence="1">
    <location>
        <begin position="400"/>
        <end position="424"/>
    </location>
</feature>
<reference evidence="4 5" key="1">
    <citation type="submission" date="2022-12" db="EMBL/GenBank/DDBJ databases">
        <title>Chromosome-level genome of Tegillarca granosa.</title>
        <authorList>
            <person name="Kim J."/>
        </authorList>
    </citation>
    <scope>NUCLEOTIDE SEQUENCE [LARGE SCALE GENOMIC DNA]</scope>
    <source>
        <strain evidence="4">Teg-2019</strain>
        <tissue evidence="4">Adductor muscle</tissue>
    </source>
</reference>
<feature type="domain" description="CSC1/OSCA1-like 7TM region" evidence="2">
    <location>
        <begin position="129"/>
        <end position="384"/>
    </location>
</feature>
<dbReference type="Pfam" id="PF14703">
    <property type="entry name" value="PHM7_cyt"/>
    <property type="match status" value="1"/>
</dbReference>
<accession>A0ABQ9ESB0</accession>
<protein>
    <recommendedName>
        <fullName evidence="6">CSC1-like protein 2</fullName>
    </recommendedName>
</protein>
<feature type="transmembrane region" description="Helical" evidence="1">
    <location>
        <begin position="315"/>
        <end position="345"/>
    </location>
</feature>
<dbReference type="Pfam" id="PF02714">
    <property type="entry name" value="RSN1_7TM"/>
    <property type="match status" value="1"/>
</dbReference>
<dbReference type="InterPro" id="IPR027815">
    <property type="entry name" value="CSC1/OSCA1-like_cyt"/>
</dbReference>
<gene>
    <name evidence="4" type="ORF">KUTeg_012967</name>
</gene>
<proteinExistence type="predicted"/>
<dbReference type="InterPro" id="IPR003864">
    <property type="entry name" value="CSC1/OSCA1-like_7TM"/>
</dbReference>
<evidence type="ECO:0000256" key="1">
    <source>
        <dbReference type="SAM" id="Phobius"/>
    </source>
</evidence>
<dbReference type="EMBL" id="JARBDR010000657">
    <property type="protein sequence ID" value="KAJ8308093.1"/>
    <property type="molecule type" value="Genomic_DNA"/>
</dbReference>
<keyword evidence="1" id="KW-0812">Transmembrane</keyword>
<evidence type="ECO:0000313" key="4">
    <source>
        <dbReference type="EMBL" id="KAJ8308093.1"/>
    </source>
</evidence>
<feature type="transmembrane region" description="Helical" evidence="1">
    <location>
        <begin position="371"/>
        <end position="394"/>
    </location>
</feature>
<keyword evidence="5" id="KW-1185">Reference proteome</keyword>
<feature type="domain" description="CSC1/OSCA1-like cytosolic" evidence="3">
    <location>
        <begin position="15"/>
        <end position="117"/>
    </location>
</feature>
<dbReference type="PANTHER" id="PTHR13018:SF5">
    <property type="entry name" value="RE44586P"/>
    <property type="match status" value="1"/>
</dbReference>
<sequence length="490" mass="56059">MRRQMLRPLMYPYVCGQCCCSPCCGCQQVDAIDHYTSREKKYKEKCEEEKATAYQDPLGIAFVTFLSDAMTERVRADFRLTCKGAHNPQPSSVYRDLRVDGWRVRYAPSPENIYWENLAESGWKWWTKTILVNISVMILLFFFTTPLIIINNLNEIQLLKPMEEHSPVLVQFLPTLLLWTFSAVMPNIVYYTDQYVGHWTRTSEHHNVMVKTFIFLLLMVLILPSLGLTSASALFQWFVLDKEKSFRWRCIFLTGNGAFFVNYVITAAFIGSALELIRFSELLVYVIKLSLSQSTAEKTSVRKAVVWEFQFGTQYAWMLCVFAVIMAYSIPCPLVAPFGLVYMVLKHLVDRYNIYFAYKPSKINKQIHNTAINFVVVAVLLLQFNVVFFTALRAEGFSPVFVFSAVALFITLVIFVGRGFFGWFKNLSPLKYRQFGERDGFVSPPGEPNIQPFVASVLLDGSNVEENGLQEVSTYGAVDKISPSPDKGIQ</sequence>
<organism evidence="4 5">
    <name type="scientific">Tegillarca granosa</name>
    <name type="common">Malaysian cockle</name>
    <name type="synonym">Anadara granosa</name>
    <dbReference type="NCBI Taxonomy" id="220873"/>
    <lineage>
        <taxon>Eukaryota</taxon>
        <taxon>Metazoa</taxon>
        <taxon>Spiralia</taxon>
        <taxon>Lophotrochozoa</taxon>
        <taxon>Mollusca</taxon>
        <taxon>Bivalvia</taxon>
        <taxon>Autobranchia</taxon>
        <taxon>Pteriomorphia</taxon>
        <taxon>Arcoida</taxon>
        <taxon>Arcoidea</taxon>
        <taxon>Arcidae</taxon>
        <taxon>Tegillarca</taxon>
    </lineage>
</organism>
<dbReference type="InterPro" id="IPR045122">
    <property type="entry name" value="Csc1-like"/>
</dbReference>
<feature type="transmembrane region" description="Helical" evidence="1">
    <location>
        <begin position="246"/>
        <end position="269"/>
    </location>
</feature>
<evidence type="ECO:0008006" key="6">
    <source>
        <dbReference type="Google" id="ProtNLM"/>
    </source>
</evidence>
<feature type="transmembrane region" description="Helical" evidence="1">
    <location>
        <begin position="130"/>
        <end position="149"/>
    </location>
</feature>